<proteinExistence type="inferred from homology"/>
<dbReference type="GO" id="GO:0022857">
    <property type="term" value="F:transmembrane transporter activity"/>
    <property type="evidence" value="ECO:0007669"/>
    <property type="project" value="TreeGrafter"/>
</dbReference>
<comment type="subcellular location">
    <subcellularLocation>
        <location evidence="1">Cell membrane</location>
        <topology evidence="1">Multi-pass membrane protein</topology>
    </subcellularLocation>
</comment>
<feature type="transmembrane region" description="Helical" evidence="7">
    <location>
        <begin position="679"/>
        <end position="703"/>
    </location>
</feature>
<dbReference type="InterPro" id="IPR003838">
    <property type="entry name" value="ABC3_permease_C"/>
</dbReference>
<protein>
    <submittedName>
        <fullName evidence="9">ABC transporter permease</fullName>
    </submittedName>
</protein>
<evidence type="ECO:0000313" key="10">
    <source>
        <dbReference type="Proteomes" id="UP001154420"/>
    </source>
</evidence>
<gene>
    <name evidence="9" type="ORF">D5281_20005</name>
</gene>
<dbReference type="InterPro" id="IPR050250">
    <property type="entry name" value="Macrolide_Exporter_MacB"/>
</dbReference>
<feature type="domain" description="ABC3 transporter permease C-terminal" evidence="8">
    <location>
        <begin position="266"/>
        <end position="381"/>
    </location>
</feature>
<dbReference type="Proteomes" id="UP001154420">
    <property type="component" value="Unassembled WGS sequence"/>
</dbReference>
<feature type="transmembrane region" description="Helical" evidence="7">
    <location>
        <begin position="303"/>
        <end position="324"/>
    </location>
</feature>
<feature type="transmembrane region" description="Helical" evidence="7">
    <location>
        <begin position="259"/>
        <end position="283"/>
    </location>
</feature>
<evidence type="ECO:0000256" key="7">
    <source>
        <dbReference type="SAM" id="Phobius"/>
    </source>
</evidence>
<feature type="transmembrane region" description="Helical" evidence="7">
    <location>
        <begin position="768"/>
        <end position="792"/>
    </location>
</feature>
<feature type="transmembrane region" description="Helical" evidence="7">
    <location>
        <begin position="336"/>
        <end position="356"/>
    </location>
</feature>
<comment type="caution">
    <text evidence="9">The sequence shown here is derived from an EMBL/GenBank/DDBJ whole genome shotgun (WGS) entry which is preliminary data.</text>
</comment>
<keyword evidence="2" id="KW-1003">Cell membrane</keyword>
<organism evidence="9 10">
    <name type="scientific">Parablautia muri</name>
    <dbReference type="NCBI Taxonomy" id="2320879"/>
    <lineage>
        <taxon>Bacteria</taxon>
        <taxon>Bacillati</taxon>
        <taxon>Bacillota</taxon>
        <taxon>Clostridia</taxon>
        <taxon>Lachnospirales</taxon>
        <taxon>Lachnospiraceae</taxon>
        <taxon>Parablautia</taxon>
    </lineage>
</organism>
<keyword evidence="3 7" id="KW-0812">Transmembrane</keyword>
<evidence type="ECO:0000256" key="4">
    <source>
        <dbReference type="ARBA" id="ARBA00022989"/>
    </source>
</evidence>
<feature type="transmembrane region" description="Helical" evidence="7">
    <location>
        <begin position="429"/>
        <end position="450"/>
    </location>
</feature>
<dbReference type="GO" id="GO:0005886">
    <property type="term" value="C:plasma membrane"/>
    <property type="evidence" value="ECO:0007669"/>
    <property type="project" value="UniProtKB-SubCell"/>
</dbReference>
<evidence type="ECO:0000259" key="8">
    <source>
        <dbReference type="Pfam" id="PF02687"/>
    </source>
</evidence>
<evidence type="ECO:0000256" key="3">
    <source>
        <dbReference type="ARBA" id="ARBA00022692"/>
    </source>
</evidence>
<dbReference type="AlphaFoldDB" id="A0A9X5GV54"/>
<accession>A0A9X5GV54</accession>
<name>A0A9X5GV54_9FIRM</name>
<sequence length="809" mass="89583">MVDMFLLIRSNLKKSGKTSIAFFLLLMAAMFLSYTGSQMTEGFRRLYQDKAEETNSADFAAVLPYGFCEEYGEEIENFREADEDILTMETADALLLRSMDIQAGGGEPINGSWMFRDADRQGTLSCLQIVERLEQVPENGIYVPYVCKTFFGFGLGDVFHISSREWQESYIIAGFTEDVLFGSRSNIAFDLPKVAFCSLREKAGIDCDAEIVMMKTEGDVSGLANRFTEFVAGKSDGDIFYNTSDIEYAETSRSNNLSIYVAVINAASFIGIAACFMVIGFHMRNTLDKDFKELGTLKAVGYRGGQIVMSYTLQFLFLGLLGGMTGVGISQCIMPIVIKSIATDIGFVWNAVFLGFEAGKNLLIILLVTVAVTVFLSKGIFRLRPVEAIQERDKMIPGRKSRMDIEKTPFSVNLSVIIKMISFERARSILTGIVVSVLMCVAGFAVILYARLVNDKGGLLQITGAEIYSVNVQPDRPEHTAQIAKELEGEGVRKVMMAVEPGSSRILCDNGVYAALGVYSDYEELENPSIYAGRYPKHENEAAISGNLAQALGKDVGDTVEVSTLFQERLFQERPFQEQPFQEQPFQEDAGEGAFLIVGLTQGTYTGGMDIYLTMEGLRLVDSAAQWQTVHVYLEEGIDAEEYCRNLKKRFLDRLSYVGGFEQVFYSQLAPIINSVSGVVFFIMAVMFLLIIIMGYFVTNSILLTRKRDFGIMKALGYSNGQIISQTVVTLMLYIAGGSLLGSIFLYFGSNAVMAELFHGMGVYRISFRFPAAWIAALILCMEAAGCLTAFLSAWKVRKIVPCSLIKAE</sequence>
<keyword evidence="4 7" id="KW-1133">Transmembrane helix</keyword>
<feature type="transmembrane region" description="Helical" evidence="7">
    <location>
        <begin position="723"/>
        <end position="748"/>
    </location>
</feature>
<evidence type="ECO:0000256" key="5">
    <source>
        <dbReference type="ARBA" id="ARBA00023136"/>
    </source>
</evidence>
<keyword evidence="5 7" id="KW-0472">Membrane</keyword>
<evidence type="ECO:0000313" key="9">
    <source>
        <dbReference type="EMBL" id="NBJ94797.1"/>
    </source>
</evidence>
<dbReference type="PANTHER" id="PTHR30572">
    <property type="entry name" value="MEMBRANE COMPONENT OF TRANSPORTER-RELATED"/>
    <property type="match status" value="1"/>
</dbReference>
<evidence type="ECO:0000256" key="1">
    <source>
        <dbReference type="ARBA" id="ARBA00004651"/>
    </source>
</evidence>
<dbReference type="EMBL" id="QZDT01000051">
    <property type="protein sequence ID" value="NBJ94797.1"/>
    <property type="molecule type" value="Genomic_DNA"/>
</dbReference>
<dbReference type="PANTHER" id="PTHR30572:SF4">
    <property type="entry name" value="ABC TRANSPORTER PERMEASE YTRF"/>
    <property type="match status" value="1"/>
</dbReference>
<feature type="domain" description="ABC3 transporter permease C-terminal" evidence="8">
    <location>
        <begin position="682"/>
        <end position="801"/>
    </location>
</feature>
<reference evidence="9" key="1">
    <citation type="submission" date="2018-09" db="EMBL/GenBank/DDBJ databases">
        <title>Murine metabolic-syndrome-specific gut microbial biobank.</title>
        <authorList>
            <person name="Liu C."/>
        </authorList>
    </citation>
    <scope>NUCLEOTIDE SEQUENCE</scope>
    <source>
        <strain evidence="9">D42-62</strain>
    </source>
</reference>
<evidence type="ECO:0000256" key="2">
    <source>
        <dbReference type="ARBA" id="ARBA00022475"/>
    </source>
</evidence>
<comment type="similarity">
    <text evidence="6">Belongs to the ABC-4 integral membrane protein family.</text>
</comment>
<evidence type="ECO:0000256" key="6">
    <source>
        <dbReference type="ARBA" id="ARBA00038076"/>
    </source>
</evidence>
<feature type="transmembrane region" description="Helical" evidence="7">
    <location>
        <begin position="362"/>
        <end position="383"/>
    </location>
</feature>
<keyword evidence="10" id="KW-1185">Reference proteome</keyword>
<dbReference type="Pfam" id="PF02687">
    <property type="entry name" value="FtsX"/>
    <property type="match status" value="2"/>
</dbReference>
<feature type="transmembrane region" description="Helical" evidence="7">
    <location>
        <begin position="20"/>
        <end position="37"/>
    </location>
</feature>